<dbReference type="PANTHER" id="PTHR13947:SF37">
    <property type="entry name" value="LD18367P"/>
    <property type="match status" value="1"/>
</dbReference>
<feature type="domain" description="N-acetyltransferase" evidence="3">
    <location>
        <begin position="151"/>
        <end position="304"/>
    </location>
</feature>
<dbReference type="SMART" id="SM00347">
    <property type="entry name" value="HTH_MARR"/>
    <property type="match status" value="1"/>
</dbReference>
<feature type="domain" description="HTH marR-type" evidence="2">
    <location>
        <begin position="8"/>
        <end position="147"/>
    </location>
</feature>
<dbReference type="InterPro" id="IPR036388">
    <property type="entry name" value="WH-like_DNA-bd_sf"/>
</dbReference>
<sequence>MPEVPAERVRVFRAFTRFYTAIIGALSEGLLKSPYSLTEVRVMYELANRGATDAVELRRALGLDASYLSRILTRFESDGLVLKARSEVDARKQVIVLTDKGWSTFGELDKRQTQEVADLLERLPEEDQRKLVGSMATIQGILEDAPRPPAFVLRPLGAGDFGWVVHRHGAIYGQTYGWDTTFEALVARIVADYVDDHDPRRESAWIAEVDGEPMGCVFCVRDDDRTARLRLLLVEPGARGMGIGKRLVEECVRFARRARYEQLVLWTNDVLHDARRIYQRAGFQLVEEGKHHSWGADLVEQTWKLDLRSDAAGGTPPA</sequence>
<accession>A0ABV7YPA7</accession>
<evidence type="ECO:0000259" key="3">
    <source>
        <dbReference type="PROSITE" id="PS51186"/>
    </source>
</evidence>
<dbReference type="Pfam" id="PF00583">
    <property type="entry name" value="Acetyltransf_1"/>
    <property type="match status" value="1"/>
</dbReference>
<dbReference type="PROSITE" id="PS50995">
    <property type="entry name" value="HTH_MARR_2"/>
    <property type="match status" value="1"/>
</dbReference>
<dbReference type="InterPro" id="IPR000182">
    <property type="entry name" value="GNAT_dom"/>
</dbReference>
<dbReference type="InterPro" id="IPR000835">
    <property type="entry name" value="HTH_MarR-typ"/>
</dbReference>
<dbReference type="PROSITE" id="PS51186">
    <property type="entry name" value="GNAT"/>
    <property type="match status" value="1"/>
</dbReference>
<dbReference type="Gene3D" id="3.40.630.30">
    <property type="match status" value="1"/>
</dbReference>
<dbReference type="InterPro" id="IPR050769">
    <property type="entry name" value="NAT_camello-type"/>
</dbReference>
<reference evidence="5" key="1">
    <citation type="journal article" date="2019" name="Int. J. Syst. Evol. Microbiol.">
        <title>The Global Catalogue of Microorganisms (GCM) 10K type strain sequencing project: providing services to taxonomists for standard genome sequencing and annotation.</title>
        <authorList>
            <consortium name="The Broad Institute Genomics Platform"/>
            <consortium name="The Broad Institute Genome Sequencing Center for Infectious Disease"/>
            <person name="Wu L."/>
            <person name="Ma J."/>
        </authorList>
    </citation>
    <scope>NUCLEOTIDE SEQUENCE [LARGE SCALE GENOMIC DNA]</scope>
    <source>
        <strain evidence="5">CGMCC 4.7241</strain>
    </source>
</reference>
<proteinExistence type="predicted"/>
<dbReference type="PANTHER" id="PTHR13947">
    <property type="entry name" value="GNAT FAMILY N-ACETYLTRANSFERASE"/>
    <property type="match status" value="1"/>
</dbReference>
<dbReference type="RefSeq" id="WP_307782290.1">
    <property type="nucleotide sequence ID" value="NZ_JAFBCM010000001.1"/>
</dbReference>
<dbReference type="Pfam" id="PF01047">
    <property type="entry name" value="MarR"/>
    <property type="match status" value="1"/>
</dbReference>
<organism evidence="4 5">
    <name type="scientific">Tenggerimyces flavus</name>
    <dbReference type="NCBI Taxonomy" id="1708749"/>
    <lineage>
        <taxon>Bacteria</taxon>
        <taxon>Bacillati</taxon>
        <taxon>Actinomycetota</taxon>
        <taxon>Actinomycetes</taxon>
        <taxon>Propionibacteriales</taxon>
        <taxon>Nocardioidaceae</taxon>
        <taxon>Tenggerimyces</taxon>
    </lineage>
</organism>
<dbReference type="InterPro" id="IPR016181">
    <property type="entry name" value="Acyl_CoA_acyltransferase"/>
</dbReference>
<evidence type="ECO:0000259" key="2">
    <source>
        <dbReference type="PROSITE" id="PS50995"/>
    </source>
</evidence>
<protein>
    <submittedName>
        <fullName evidence="4">Helix-turn-helix domain-containing GNAT family N-acetyltransferase</fullName>
    </submittedName>
</protein>
<dbReference type="Proteomes" id="UP001595699">
    <property type="component" value="Unassembled WGS sequence"/>
</dbReference>
<dbReference type="SUPFAM" id="SSF55729">
    <property type="entry name" value="Acyl-CoA N-acyltransferases (Nat)"/>
    <property type="match status" value="1"/>
</dbReference>
<dbReference type="EMBL" id="JBHRZH010000062">
    <property type="protein sequence ID" value="MFC3766863.1"/>
    <property type="molecule type" value="Genomic_DNA"/>
</dbReference>
<keyword evidence="5" id="KW-1185">Reference proteome</keyword>
<gene>
    <name evidence="4" type="ORF">ACFOUW_38970</name>
</gene>
<dbReference type="InterPro" id="IPR036390">
    <property type="entry name" value="WH_DNA-bd_sf"/>
</dbReference>
<dbReference type="CDD" id="cd04301">
    <property type="entry name" value="NAT_SF"/>
    <property type="match status" value="1"/>
</dbReference>
<evidence type="ECO:0000313" key="5">
    <source>
        <dbReference type="Proteomes" id="UP001595699"/>
    </source>
</evidence>
<name>A0ABV7YPA7_9ACTN</name>
<dbReference type="SUPFAM" id="SSF46785">
    <property type="entry name" value="Winged helix' DNA-binding domain"/>
    <property type="match status" value="1"/>
</dbReference>
<comment type="caution">
    <text evidence="4">The sequence shown here is derived from an EMBL/GenBank/DDBJ whole genome shotgun (WGS) entry which is preliminary data.</text>
</comment>
<dbReference type="Gene3D" id="1.10.10.10">
    <property type="entry name" value="Winged helix-like DNA-binding domain superfamily/Winged helix DNA-binding domain"/>
    <property type="match status" value="1"/>
</dbReference>
<keyword evidence="1" id="KW-0808">Transferase</keyword>
<evidence type="ECO:0000256" key="1">
    <source>
        <dbReference type="ARBA" id="ARBA00022679"/>
    </source>
</evidence>
<evidence type="ECO:0000313" key="4">
    <source>
        <dbReference type="EMBL" id="MFC3766863.1"/>
    </source>
</evidence>